<dbReference type="Proteomes" id="UP000815260">
    <property type="component" value="Chromosome 1D"/>
</dbReference>
<evidence type="ECO:0000313" key="1">
    <source>
        <dbReference type="EMBL" id="KAF6998073.1"/>
    </source>
</evidence>
<organism evidence="1">
    <name type="scientific">Triticum aestivum</name>
    <name type="common">Wheat</name>
    <dbReference type="NCBI Taxonomy" id="4565"/>
    <lineage>
        <taxon>Eukaryota</taxon>
        <taxon>Viridiplantae</taxon>
        <taxon>Streptophyta</taxon>
        <taxon>Embryophyta</taxon>
        <taxon>Tracheophyta</taxon>
        <taxon>Spermatophyta</taxon>
        <taxon>Magnoliopsida</taxon>
        <taxon>Liliopsida</taxon>
        <taxon>Poales</taxon>
        <taxon>Poaceae</taxon>
        <taxon>BOP clade</taxon>
        <taxon>Pooideae</taxon>
        <taxon>Triticodae</taxon>
        <taxon>Triticeae</taxon>
        <taxon>Triticinae</taxon>
        <taxon>Triticum</taxon>
    </lineage>
</organism>
<name>A0A9R1DTT8_WHEAT</name>
<reference evidence="1" key="1">
    <citation type="journal article" date="2017" name="Gigascience">
        <title>The first near-complete assembly of the hexaploid bread wheat genome, Triticum aestivum.</title>
        <authorList>
            <person name="Zimin A.V."/>
            <person name="Puiu D."/>
            <person name="Hall R."/>
            <person name="Kingan S."/>
            <person name="Clavijo B.J."/>
            <person name="Salzberg S.L."/>
        </authorList>
    </citation>
    <scope>NUCLEOTIDE SEQUENCE</scope>
    <source>
        <tissue evidence="1">Leaf</tissue>
    </source>
</reference>
<gene>
    <name evidence="1" type="ORF">CFC21_014230</name>
</gene>
<feature type="non-terminal residue" evidence="1">
    <location>
        <position position="232"/>
    </location>
</feature>
<sequence>APASDTHGPARVPRCQLPLGLLHVNVVIQRVGRHHHLHDTPPAAPRGRGPRCVCAPPARAARHAGLHLPLLRVPLRALAPAPAASSLARALAVVARGPRGRGGHRRRGVHLRAKRAWARALGRVSVPVAPRKYELVQGLAERLLDGNNVAAVTHVALAGAFERMLRQLEASVGGEWGSLGMELAVRAVRSVVRWWRPTVATLEGDAFGGPAAEKLAAELLWLGQKMDECGTA</sequence>
<protein>
    <submittedName>
        <fullName evidence="1">Uncharacterized protein</fullName>
    </submittedName>
</protein>
<proteinExistence type="predicted"/>
<dbReference type="EMBL" id="CM022213">
    <property type="protein sequence ID" value="KAF6998073.1"/>
    <property type="molecule type" value="Genomic_DNA"/>
</dbReference>
<accession>A0A9R1DTT8</accession>
<dbReference type="AlphaFoldDB" id="A0A9R1DTT8"/>
<reference evidence="1" key="2">
    <citation type="submission" date="2020-03" db="EMBL/GenBank/DDBJ databases">
        <title>The second near-complete assembly of the hexaploid bread wheat (Triticum aestivum) genome.</title>
        <authorList>
            <person name="Zimin A.V."/>
            <person name="Puiu D."/>
            <person name="Shumante A."/>
            <person name="Alonge M."/>
            <person name="Salzberg S.L."/>
        </authorList>
    </citation>
    <scope>NUCLEOTIDE SEQUENCE</scope>
    <source>
        <tissue evidence="1">Leaf</tissue>
    </source>
</reference>
<dbReference type="OrthoDB" id="678132at2759"/>
<feature type="non-terminal residue" evidence="1">
    <location>
        <position position="1"/>
    </location>
</feature>
<comment type="caution">
    <text evidence="1">The sequence shown here is derived from an EMBL/GenBank/DDBJ whole genome shotgun (WGS) entry which is preliminary data.</text>
</comment>